<dbReference type="STRING" id="42249.A0A317T1Y0"/>
<feature type="compositionally biased region" description="Polar residues" evidence="3">
    <location>
        <begin position="1312"/>
        <end position="1325"/>
    </location>
</feature>
<gene>
    <name evidence="5" type="ORF">C7212DRAFT_160795</name>
</gene>
<dbReference type="Gene3D" id="3.30.710.10">
    <property type="entry name" value="Potassium Channel Kv1.1, Chain A"/>
    <property type="match status" value="2"/>
</dbReference>
<feature type="compositionally biased region" description="Gly residues" evidence="3">
    <location>
        <begin position="1503"/>
        <end position="1538"/>
    </location>
</feature>
<dbReference type="Proteomes" id="UP000246991">
    <property type="component" value="Unassembled WGS sequence"/>
</dbReference>
<dbReference type="Pfam" id="PF12796">
    <property type="entry name" value="Ank_2"/>
    <property type="match status" value="1"/>
</dbReference>
<accession>A0A317T1Y0</accession>
<dbReference type="InterPro" id="IPR000408">
    <property type="entry name" value="Reg_chr_condens"/>
</dbReference>
<dbReference type="PANTHER" id="PTHR22872">
    <property type="entry name" value="BTK-BINDING PROTEIN-RELATED"/>
    <property type="match status" value="1"/>
</dbReference>
<dbReference type="CDD" id="cd18500">
    <property type="entry name" value="BACK_IBtk"/>
    <property type="match status" value="1"/>
</dbReference>
<dbReference type="EMBL" id="PYWC01000001">
    <property type="protein sequence ID" value="PWW80739.1"/>
    <property type="molecule type" value="Genomic_DNA"/>
</dbReference>
<feature type="compositionally biased region" description="Low complexity" evidence="3">
    <location>
        <begin position="1393"/>
        <end position="1419"/>
    </location>
</feature>
<organism evidence="5 6">
    <name type="scientific">Tuber magnatum</name>
    <name type="common">white Piedmont truffle</name>
    <dbReference type="NCBI Taxonomy" id="42249"/>
    <lineage>
        <taxon>Eukaryota</taxon>
        <taxon>Fungi</taxon>
        <taxon>Dikarya</taxon>
        <taxon>Ascomycota</taxon>
        <taxon>Pezizomycotina</taxon>
        <taxon>Pezizomycetes</taxon>
        <taxon>Pezizales</taxon>
        <taxon>Tuberaceae</taxon>
        <taxon>Tuber</taxon>
    </lineage>
</organism>
<dbReference type="InterPro" id="IPR011333">
    <property type="entry name" value="SKP1/BTB/POZ_sf"/>
</dbReference>
<dbReference type="Gene3D" id="1.25.40.20">
    <property type="entry name" value="Ankyrin repeat-containing domain"/>
    <property type="match status" value="1"/>
</dbReference>
<feature type="region of interest" description="Disordered" evidence="3">
    <location>
        <begin position="1391"/>
        <end position="1419"/>
    </location>
</feature>
<evidence type="ECO:0000313" key="5">
    <source>
        <dbReference type="EMBL" id="PWW80739.1"/>
    </source>
</evidence>
<dbReference type="SMART" id="SM00225">
    <property type="entry name" value="BTB"/>
    <property type="match status" value="2"/>
</dbReference>
<evidence type="ECO:0000313" key="6">
    <source>
        <dbReference type="Proteomes" id="UP000246991"/>
    </source>
</evidence>
<name>A0A317T1Y0_9PEZI</name>
<dbReference type="InterPro" id="IPR002110">
    <property type="entry name" value="Ankyrin_rpt"/>
</dbReference>
<evidence type="ECO:0000256" key="1">
    <source>
        <dbReference type="ARBA" id="ARBA00022737"/>
    </source>
</evidence>
<dbReference type="PROSITE" id="PS50012">
    <property type="entry name" value="RCC1_3"/>
    <property type="match status" value="2"/>
</dbReference>
<sequence>MSSYLWRYYLENDVGKFQRLLARSVPISYSRGAVGASSSAVLTINSPASSKQNQSANNGRPRPGSPTANILLTRQSLSELDVFGRTILHLACSTSDSGGLPFVEALLSHSLTDPCTQDLESGWTALHRALYHGNISAARAILSNDLSSVKIKDHAGDSPFEVFEASVHGIEKLFSPKSKSILHSDDVEDEDEILLDWQKLEASCPDDDGGDEIFAFGSNKNLTLGFPDGDDRSYPERVPIQRDEKQLLQLTKDKFRDTDGDIKELLDSTTLFAPLRIMDVRLSKLHTAVLTGDLSSNLYVCGFGRGGRLGFGDEQTQFTLRPLAPPLLPKRRVIKVALGLDHTVVVFDEGDVWTWGSNTWGQLGYAIQGKAPQDEPVQTTPRQVFGPLKREKVIGCAASRTHTALVTDNSLFTFGKNDGQLGVLDSSDARTLASQTTPRKVAATFLTASSEIRDVAAIDKATAVLLNNEEVWILANFEYYKLKLPFQRELDWSPAFQFSKHSRGYSLSKITGGGDTLCVLSVSGDVFTLDAESFMKESAEKAPRTGKITTARAWSLKKGHMAARDVDVGHDGSIILCTKNGSVWRRVKRVKRKESRTLGIEGSRHKFERVPGLTKIIVIRSNNFGAYAAIRRDPNIMRTGLLVDDHMLWKDLEPLLPFAGAFDNHKKPDDSKDKIKIRRPPRAPEGYVKAVKWLMSSTLKADLREYLSHLELSESEDCGVLVSTSDCPDINIPAHRVFLAARSPVLRSIFVRGPRCVGVVGEFIPSTTPEEKSRLVFKGIKLQTLLILLYYVYTDSLVDVWNQTNIHRSRMQHYRAIRSELASISSQIGLDHLAKALEVAPHPSCSMNRDFSNALSGPSRSEFEESTDMMIELANGESVLVHSVIMKARCPFFKALYGSGGRWLMKRREQGIVRVDIKHVSKHAMDMVVNWLYSDWGVEGFDGVKVGKESGKVEEFIDFVLEVMSAANELMLGRLCQVCQKIIGRHVSTRNAAHMLMALAGCSENGFKNMCMQYICLNMETMLENHLLDELDADLMVDLDGVVKSVQQQLFPHSRTGVQEELLREIYPNMLDVAAKEREALIASYILEGNGAAPLSTSLKNSRVGSHTETPTPLGSHAQKAKGRASKESIKTGTSTTIEPHAGREMIFDMDGEGSGIRPAPEVSKTEETGLQNSLASPGTPSKVARTGWYPSPTSSIPRSAGGWAGVKGKGIDIPSPNPDLQFPAGGSPPLHELPTPAKTPTTPPKPWGASLVLFGDKLDMKEIMKQASSSGKSNLSIRLSSEEKLAPARLSQKERKRQAALAAAAPPELATPTQIQKPSTSSAKPAWITVNTGARVSLKEVLANEVSAPAPDTSVLKTAKQRTGDGDGRTMSQTVSTPIPSVVLPTIPTARTTCSSPPVPSTSNPPLKTTTTTVPSQSATLRRPASMILAEPTPKLSLADIISQEEAHKELFREHIAKRSLQEIQEEQEFMRWWDAECERVRLETAVATEKPARRGGMKSQGRGGSGGVRGDGRGRGSAGGDGGEGTSDGCSGGGGRGKGRRGRGGGRTGGRSSEEVTEVGGPSKRTFS</sequence>
<proteinExistence type="predicted"/>
<feature type="domain" description="BTB" evidence="4">
    <location>
        <begin position="867"/>
        <end position="935"/>
    </location>
</feature>
<protein>
    <recommendedName>
        <fullName evidence="4">BTB domain-containing protein</fullName>
    </recommendedName>
</protein>
<dbReference type="SUPFAM" id="SSF54695">
    <property type="entry name" value="POZ domain"/>
    <property type="match status" value="2"/>
</dbReference>
<feature type="domain" description="BTB" evidence="4">
    <location>
        <begin position="718"/>
        <end position="797"/>
    </location>
</feature>
<dbReference type="SMART" id="SM00248">
    <property type="entry name" value="ANK"/>
    <property type="match status" value="2"/>
</dbReference>
<dbReference type="SUPFAM" id="SSF50985">
    <property type="entry name" value="RCC1/BLIP-II"/>
    <property type="match status" value="1"/>
</dbReference>
<evidence type="ECO:0000256" key="2">
    <source>
        <dbReference type="PROSITE-ProRule" id="PRU00235"/>
    </source>
</evidence>
<feature type="repeat" description="RCC1" evidence="2">
    <location>
        <begin position="296"/>
        <end position="349"/>
    </location>
</feature>
<dbReference type="InterPro" id="IPR000210">
    <property type="entry name" value="BTB/POZ_dom"/>
</dbReference>
<dbReference type="Gene3D" id="2.130.10.30">
    <property type="entry name" value="Regulator of chromosome condensation 1/beta-lactamase-inhibitor protein II"/>
    <property type="match status" value="1"/>
</dbReference>
<dbReference type="CDD" id="cd18186">
    <property type="entry name" value="BTB_POZ_ZBTB_KLHL-like"/>
    <property type="match status" value="2"/>
</dbReference>
<dbReference type="Pfam" id="PF00415">
    <property type="entry name" value="RCC1"/>
    <property type="match status" value="2"/>
</dbReference>
<evidence type="ECO:0000256" key="3">
    <source>
        <dbReference type="SAM" id="MobiDB-lite"/>
    </source>
</evidence>
<feature type="repeat" description="RCC1" evidence="2">
    <location>
        <begin position="350"/>
        <end position="409"/>
    </location>
</feature>
<feature type="compositionally biased region" description="Polar residues" evidence="3">
    <location>
        <begin position="1169"/>
        <end position="1180"/>
    </location>
</feature>
<feature type="region of interest" description="Disordered" evidence="3">
    <location>
        <begin position="1098"/>
        <end position="1186"/>
    </location>
</feature>
<dbReference type="OrthoDB" id="1893551at2759"/>
<reference evidence="5 6" key="1">
    <citation type="submission" date="2018-03" db="EMBL/GenBank/DDBJ databases">
        <title>Genomes of Pezizomycetes fungi and the evolution of truffles.</title>
        <authorList>
            <person name="Murat C."/>
            <person name="Payen T."/>
            <person name="Noel B."/>
            <person name="Kuo A."/>
            <person name="Martin F.M."/>
        </authorList>
    </citation>
    <scope>NUCLEOTIDE SEQUENCE [LARGE SCALE GENOMIC DNA]</scope>
    <source>
        <strain evidence="5">091103-1</strain>
    </source>
</reference>
<keyword evidence="1" id="KW-0677">Repeat</keyword>
<dbReference type="InterPro" id="IPR036770">
    <property type="entry name" value="Ankyrin_rpt-contain_sf"/>
</dbReference>
<dbReference type="PROSITE" id="PS50097">
    <property type="entry name" value="BTB"/>
    <property type="match status" value="2"/>
</dbReference>
<dbReference type="InterPro" id="IPR051625">
    <property type="entry name" value="Signaling_Regulatory_Domain"/>
</dbReference>
<feature type="compositionally biased region" description="Polar residues" evidence="3">
    <location>
        <begin position="1098"/>
        <end position="1113"/>
    </location>
</feature>
<evidence type="ECO:0000259" key="4">
    <source>
        <dbReference type="PROSITE" id="PS50097"/>
    </source>
</evidence>
<dbReference type="PANTHER" id="PTHR22872:SF2">
    <property type="entry name" value="INHIBITOR OF BRUTON TYROSINE KINASE"/>
    <property type="match status" value="1"/>
</dbReference>
<feature type="region of interest" description="Disordered" evidence="3">
    <location>
        <begin position="1490"/>
        <end position="1570"/>
    </location>
</feature>
<keyword evidence="6" id="KW-1185">Reference proteome</keyword>
<dbReference type="Pfam" id="PF00651">
    <property type="entry name" value="BTB"/>
    <property type="match status" value="2"/>
</dbReference>
<comment type="caution">
    <text evidence="5">The sequence shown here is derived from an EMBL/GenBank/DDBJ whole genome shotgun (WGS) entry which is preliminary data.</text>
</comment>
<feature type="region of interest" description="Disordered" evidence="3">
    <location>
        <begin position="1288"/>
        <end position="1325"/>
    </location>
</feature>
<feature type="compositionally biased region" description="Low complexity" evidence="3">
    <location>
        <begin position="1300"/>
        <end position="1311"/>
    </location>
</feature>
<dbReference type="InterPro" id="IPR009091">
    <property type="entry name" value="RCC1/BLIP-II"/>
</dbReference>
<dbReference type="SUPFAM" id="SSF48403">
    <property type="entry name" value="Ankyrin repeat"/>
    <property type="match status" value="1"/>
</dbReference>